<evidence type="ECO:0000259" key="3">
    <source>
        <dbReference type="Pfam" id="PF19365"/>
    </source>
</evidence>
<dbReference type="RefSeq" id="WP_166283391.1">
    <property type="nucleotide sequence ID" value="NZ_JAANNP010000018.1"/>
</dbReference>
<keyword evidence="5" id="KW-1185">Reference proteome</keyword>
<keyword evidence="2" id="KW-1133">Transmembrane helix</keyword>
<feature type="transmembrane region" description="Helical" evidence="2">
    <location>
        <begin position="153"/>
        <end position="181"/>
    </location>
</feature>
<feature type="compositionally biased region" description="Basic and acidic residues" evidence="1">
    <location>
        <begin position="191"/>
        <end position="200"/>
    </location>
</feature>
<feature type="domain" description="DUF5941" evidence="3">
    <location>
        <begin position="5"/>
        <end position="191"/>
    </location>
</feature>
<organism evidence="4 5">
    <name type="scientific">Motilibacter deserti</name>
    <dbReference type="NCBI Taxonomy" id="2714956"/>
    <lineage>
        <taxon>Bacteria</taxon>
        <taxon>Bacillati</taxon>
        <taxon>Actinomycetota</taxon>
        <taxon>Actinomycetes</taxon>
        <taxon>Motilibacterales</taxon>
        <taxon>Motilibacteraceae</taxon>
        <taxon>Motilibacter</taxon>
    </lineage>
</organism>
<feature type="compositionally biased region" description="Low complexity" evidence="1">
    <location>
        <begin position="201"/>
        <end position="214"/>
    </location>
</feature>
<keyword evidence="2" id="KW-0472">Membrane</keyword>
<dbReference type="Pfam" id="PF19365">
    <property type="entry name" value="DUF5941"/>
    <property type="match status" value="1"/>
</dbReference>
<evidence type="ECO:0000256" key="2">
    <source>
        <dbReference type="SAM" id="Phobius"/>
    </source>
</evidence>
<dbReference type="EMBL" id="JAANNP010000018">
    <property type="protein sequence ID" value="NHC15168.1"/>
    <property type="molecule type" value="Genomic_DNA"/>
</dbReference>
<feature type="transmembrane region" description="Helical" evidence="2">
    <location>
        <begin position="56"/>
        <end position="75"/>
    </location>
</feature>
<name>A0ABX0H137_9ACTN</name>
<evidence type="ECO:0000256" key="1">
    <source>
        <dbReference type="SAM" id="MobiDB-lite"/>
    </source>
</evidence>
<keyword evidence="2" id="KW-0812">Transmembrane</keyword>
<evidence type="ECO:0000313" key="4">
    <source>
        <dbReference type="EMBL" id="NHC15168.1"/>
    </source>
</evidence>
<comment type="caution">
    <text evidence="4">The sequence shown here is derived from an EMBL/GenBank/DDBJ whole genome shotgun (WGS) entry which is preliminary data.</text>
</comment>
<accession>A0ABX0H137</accession>
<sequence length="223" mass="23068">MSSVLDSYRDDGAITGALARAARGPLASAPAAPVLLTLAGALPLVLVLLDRGAVDGWPLPVAVAWYVLTAGAAAGRSHVSKLDWVIPPLLRAVEYFTLARVVAVVDPAAQPAAYALLAALAFHHYDTVYRLRHRRVAPPTWLRLAGGGWDVRLLLACLLVGVGGLGMGAAVAAAVLGVLYVGESTAGWLRPNREGRDARTARAAAREGSTAAEGSGEHDEGDA</sequence>
<gene>
    <name evidence="4" type="ORF">G9H71_15380</name>
</gene>
<feature type="region of interest" description="Disordered" evidence="1">
    <location>
        <begin position="191"/>
        <end position="223"/>
    </location>
</feature>
<protein>
    <recommendedName>
        <fullName evidence="3">DUF5941 domain-containing protein</fullName>
    </recommendedName>
</protein>
<evidence type="ECO:0000313" key="5">
    <source>
        <dbReference type="Proteomes" id="UP000800981"/>
    </source>
</evidence>
<dbReference type="Proteomes" id="UP000800981">
    <property type="component" value="Unassembled WGS sequence"/>
</dbReference>
<dbReference type="InterPro" id="IPR045985">
    <property type="entry name" value="DUF5941"/>
</dbReference>
<reference evidence="4 5" key="1">
    <citation type="submission" date="2020-03" db="EMBL/GenBank/DDBJ databases">
        <title>Two novel Motilibacter sp.</title>
        <authorList>
            <person name="Liu S."/>
        </authorList>
    </citation>
    <scope>NUCLEOTIDE SEQUENCE [LARGE SCALE GENOMIC DNA]</scope>
    <source>
        <strain evidence="4 5">E257</strain>
    </source>
</reference>
<feature type="transmembrane region" description="Helical" evidence="2">
    <location>
        <begin position="31"/>
        <end position="49"/>
    </location>
</feature>
<proteinExistence type="predicted"/>